<keyword evidence="7 10" id="KW-0511">Multifunctional enzyme</keyword>
<dbReference type="GO" id="GO:0005829">
    <property type="term" value="C:cytosol"/>
    <property type="evidence" value="ECO:0007669"/>
    <property type="project" value="TreeGrafter"/>
</dbReference>
<dbReference type="PANTHER" id="PTHR11692">
    <property type="entry name" value="BIFUNCTIONAL PURINE BIOSYNTHESIS PROTEIN PURH"/>
    <property type="match status" value="1"/>
</dbReference>
<evidence type="ECO:0000256" key="1">
    <source>
        <dbReference type="ARBA" id="ARBA00004844"/>
    </source>
</evidence>
<dbReference type="PANTHER" id="PTHR11692:SF0">
    <property type="entry name" value="BIFUNCTIONAL PURINE BIOSYNTHESIS PROTEIN ATIC"/>
    <property type="match status" value="1"/>
</dbReference>
<dbReference type="Proteomes" id="UP001056539">
    <property type="component" value="Chromosome"/>
</dbReference>
<dbReference type="EMBL" id="CP073355">
    <property type="protein sequence ID" value="URA09988.1"/>
    <property type="molecule type" value="Genomic_DNA"/>
</dbReference>
<dbReference type="SUPFAM" id="SSF52335">
    <property type="entry name" value="Methylglyoxal synthase-like"/>
    <property type="match status" value="1"/>
</dbReference>
<dbReference type="PROSITE" id="PS51855">
    <property type="entry name" value="MGS"/>
    <property type="match status" value="1"/>
</dbReference>
<dbReference type="EC" id="3.5.4.10" evidence="10"/>
<dbReference type="InterPro" id="IPR011607">
    <property type="entry name" value="MGS-like_dom"/>
</dbReference>
<organism evidence="12 13">
    <name type="scientific">Thermospira aquatica</name>
    <dbReference type="NCBI Taxonomy" id="2828656"/>
    <lineage>
        <taxon>Bacteria</taxon>
        <taxon>Pseudomonadati</taxon>
        <taxon>Spirochaetota</taxon>
        <taxon>Spirochaetia</taxon>
        <taxon>Brevinematales</taxon>
        <taxon>Thermospiraceae</taxon>
        <taxon>Thermospira</taxon>
    </lineage>
</organism>
<dbReference type="SMART" id="SM00851">
    <property type="entry name" value="MGS"/>
    <property type="match status" value="1"/>
</dbReference>
<proteinExistence type="inferred from homology"/>
<feature type="domain" description="MGS-like" evidence="11">
    <location>
        <begin position="1"/>
        <end position="144"/>
    </location>
</feature>
<dbReference type="NCBIfam" id="TIGR00355">
    <property type="entry name" value="purH"/>
    <property type="match status" value="1"/>
</dbReference>
<name>A0AAX3BCD6_9SPIR</name>
<evidence type="ECO:0000256" key="8">
    <source>
        <dbReference type="ARBA" id="ARBA00050488"/>
    </source>
</evidence>
<comment type="domain">
    <text evidence="10">The IMP cyclohydrolase activity resides in the N-terminal region.</text>
</comment>
<evidence type="ECO:0000256" key="7">
    <source>
        <dbReference type="ARBA" id="ARBA00023268"/>
    </source>
</evidence>
<evidence type="ECO:0000256" key="2">
    <source>
        <dbReference type="ARBA" id="ARBA00004954"/>
    </source>
</evidence>
<dbReference type="PIRSF" id="PIRSF000414">
    <property type="entry name" value="AICARFT_IMPCHas"/>
    <property type="match status" value="1"/>
</dbReference>
<dbReference type="InterPro" id="IPR024051">
    <property type="entry name" value="AICAR_Tfase_dup_dom_sf"/>
</dbReference>
<dbReference type="KEGG" id="taqu:KDW03_10980"/>
<dbReference type="InterPro" id="IPR002695">
    <property type="entry name" value="PurH-like"/>
</dbReference>
<comment type="similarity">
    <text evidence="3 10">Belongs to the PurH family.</text>
</comment>
<comment type="pathway">
    <text evidence="1 10">Purine metabolism; IMP biosynthesis via de novo pathway; IMP from 5-formamido-1-(5-phospho-D-ribosyl)imidazole-4-carboxamide: step 1/1.</text>
</comment>
<keyword evidence="4 10" id="KW-0808">Transferase</keyword>
<comment type="catalytic activity">
    <reaction evidence="9 10">
        <text>IMP + H2O = 5-formamido-1-(5-phospho-D-ribosyl)imidazole-4-carboxamide</text>
        <dbReference type="Rhea" id="RHEA:18445"/>
        <dbReference type="ChEBI" id="CHEBI:15377"/>
        <dbReference type="ChEBI" id="CHEBI:58053"/>
        <dbReference type="ChEBI" id="CHEBI:58467"/>
        <dbReference type="EC" id="3.5.4.10"/>
    </reaction>
</comment>
<keyword evidence="5 10" id="KW-0658">Purine biosynthesis</keyword>
<dbReference type="GO" id="GO:0006189">
    <property type="term" value="P:'de novo' IMP biosynthetic process"/>
    <property type="evidence" value="ECO:0007669"/>
    <property type="project" value="UniProtKB-UniRule"/>
</dbReference>
<dbReference type="FunFam" id="3.40.50.1380:FF:000001">
    <property type="entry name" value="Bifunctional purine biosynthesis protein PurH"/>
    <property type="match status" value="1"/>
</dbReference>
<comment type="catalytic activity">
    <reaction evidence="8 10">
        <text>(6R)-10-formyltetrahydrofolate + 5-amino-1-(5-phospho-beta-D-ribosyl)imidazole-4-carboxamide = 5-formamido-1-(5-phospho-D-ribosyl)imidazole-4-carboxamide + (6S)-5,6,7,8-tetrahydrofolate</text>
        <dbReference type="Rhea" id="RHEA:22192"/>
        <dbReference type="ChEBI" id="CHEBI:57453"/>
        <dbReference type="ChEBI" id="CHEBI:58467"/>
        <dbReference type="ChEBI" id="CHEBI:58475"/>
        <dbReference type="ChEBI" id="CHEBI:195366"/>
        <dbReference type="EC" id="2.1.2.3"/>
    </reaction>
</comment>
<dbReference type="HAMAP" id="MF_00139">
    <property type="entry name" value="PurH"/>
    <property type="match status" value="1"/>
</dbReference>
<reference evidence="12" key="1">
    <citation type="submission" date="2021-04" db="EMBL/GenBank/DDBJ databases">
        <authorList>
            <person name="Postec A."/>
        </authorList>
    </citation>
    <scope>NUCLEOTIDE SEQUENCE</scope>
    <source>
        <strain evidence="12">F1F22</strain>
    </source>
</reference>
<dbReference type="Gene3D" id="3.40.140.20">
    <property type="match status" value="2"/>
</dbReference>
<dbReference type="AlphaFoldDB" id="A0AAX3BCD6"/>
<dbReference type="Pfam" id="PF01808">
    <property type="entry name" value="AICARFT_IMPCHas"/>
    <property type="match status" value="1"/>
</dbReference>
<evidence type="ECO:0000256" key="6">
    <source>
        <dbReference type="ARBA" id="ARBA00022801"/>
    </source>
</evidence>
<dbReference type="SUPFAM" id="SSF53927">
    <property type="entry name" value="Cytidine deaminase-like"/>
    <property type="match status" value="1"/>
</dbReference>
<reference evidence="12" key="2">
    <citation type="submission" date="2022-06" db="EMBL/GenBank/DDBJ databases">
        <title>Thermospira aquatica gen. nov., sp. nov.</title>
        <authorList>
            <person name="Ben Ali Gam Z."/>
            <person name="Labat M."/>
        </authorList>
    </citation>
    <scope>NUCLEOTIDE SEQUENCE</scope>
    <source>
        <strain evidence="12">F1F22</strain>
    </source>
</reference>
<dbReference type="CDD" id="cd01421">
    <property type="entry name" value="IMPCH"/>
    <property type="match status" value="1"/>
</dbReference>
<dbReference type="InterPro" id="IPR016193">
    <property type="entry name" value="Cytidine_deaminase-like"/>
</dbReference>
<dbReference type="InterPro" id="IPR036914">
    <property type="entry name" value="MGS-like_dom_sf"/>
</dbReference>
<comment type="pathway">
    <text evidence="2 10">Purine metabolism; IMP biosynthesis via de novo pathway; 5-formamido-1-(5-phospho-D-ribosyl)imidazole-4-carboxamide from 5-amino-1-(5-phospho-D-ribosyl)imidazole-4-carboxamide (10-formyl THF route): step 1/1.</text>
</comment>
<dbReference type="SMART" id="SM00798">
    <property type="entry name" value="AICARFT_IMPCHas"/>
    <property type="match status" value="1"/>
</dbReference>
<evidence type="ECO:0000256" key="10">
    <source>
        <dbReference type="HAMAP-Rule" id="MF_00139"/>
    </source>
</evidence>
<evidence type="ECO:0000259" key="11">
    <source>
        <dbReference type="PROSITE" id="PS51855"/>
    </source>
</evidence>
<keyword evidence="6 10" id="KW-0378">Hydrolase</keyword>
<evidence type="ECO:0000313" key="13">
    <source>
        <dbReference type="Proteomes" id="UP001056539"/>
    </source>
</evidence>
<evidence type="ECO:0000256" key="9">
    <source>
        <dbReference type="ARBA" id="ARBA00050687"/>
    </source>
</evidence>
<sequence length="515" mass="57652">MNRALFSLYHKEGCESFARFLVDRGYEILSTGGTYKYLQERGIPVSEVSQVTGFPEVFDGRVKTLHPMIHGGILFRRENSSHQQQLTSHKIVPIDFVVVNLYPFKETIQKPNVTLEEIIEQIDIGGVALIRAAAKNYHDVCIIVDNNDIPLIQEEIEKNGSVSLETRTRLATKAFSHTAYYDSMISTYFQRMTEMTFPMEMGLPLKKISSLRYGENPHQQAALYRSFVDANISTINAEILWGKEMSYNNYLDADGCLDILREFANDKPFAVIIKHTNPCGAAYGQTLQEAFKRAKASDPVSAFGGIIGVNQTMDKSTATSIIEDFFEIVIAPEYDPEALDILKTKKNLRILKLKGSEWMKKGLNYRRIEGGMLVQEWDQVGMSQETWKVVTRTSPTDEQNEDLKFAWKIAKHVKSNAIVYVKAGQVIGVGAGQMSRVDSARIALEKTTNVGLHIQGAVMASDAFFPFRDTVDTAAKDGIVAIVQPGGSMRDQESIDAANEHGIAMVFTGIRHFKH</sequence>
<evidence type="ECO:0000256" key="5">
    <source>
        <dbReference type="ARBA" id="ARBA00022755"/>
    </source>
</evidence>
<dbReference type="GO" id="GO:0004643">
    <property type="term" value="F:phosphoribosylaminoimidazolecarboxamide formyltransferase activity"/>
    <property type="evidence" value="ECO:0007669"/>
    <property type="project" value="UniProtKB-UniRule"/>
</dbReference>
<dbReference type="GO" id="GO:0003937">
    <property type="term" value="F:IMP cyclohydrolase activity"/>
    <property type="evidence" value="ECO:0007669"/>
    <property type="project" value="UniProtKB-UniRule"/>
</dbReference>
<protein>
    <recommendedName>
        <fullName evidence="10">Bifunctional purine biosynthesis protein PurH</fullName>
    </recommendedName>
    <domain>
        <recommendedName>
            <fullName evidence="10">Phosphoribosylaminoimidazolecarboxamide formyltransferase</fullName>
            <ecNumber evidence="10">2.1.2.3</ecNumber>
        </recommendedName>
        <alternativeName>
            <fullName evidence="10">AICAR transformylase</fullName>
        </alternativeName>
    </domain>
    <domain>
        <recommendedName>
            <fullName evidence="10">IMP cyclohydrolase</fullName>
            <ecNumber evidence="10">3.5.4.10</ecNumber>
        </recommendedName>
        <alternativeName>
            <fullName evidence="10">ATIC</fullName>
        </alternativeName>
        <alternativeName>
            <fullName evidence="10">IMP synthase</fullName>
        </alternativeName>
        <alternativeName>
            <fullName evidence="10">Inosinicase</fullName>
        </alternativeName>
    </domain>
</protein>
<keyword evidence="13" id="KW-1185">Reference proteome</keyword>
<evidence type="ECO:0000313" key="12">
    <source>
        <dbReference type="EMBL" id="URA09988.1"/>
    </source>
</evidence>
<dbReference type="FunFam" id="3.40.140.20:FF:000001">
    <property type="entry name" value="Bifunctional purine biosynthesis protein PurH"/>
    <property type="match status" value="1"/>
</dbReference>
<gene>
    <name evidence="10 12" type="primary">purH</name>
    <name evidence="12" type="ORF">KDW03_10980</name>
</gene>
<dbReference type="Gene3D" id="3.40.50.1380">
    <property type="entry name" value="Methylglyoxal synthase-like domain"/>
    <property type="match status" value="1"/>
</dbReference>
<evidence type="ECO:0000256" key="4">
    <source>
        <dbReference type="ARBA" id="ARBA00022679"/>
    </source>
</evidence>
<accession>A0AAX3BCD6</accession>
<dbReference type="EC" id="2.1.2.3" evidence="10"/>
<evidence type="ECO:0000256" key="3">
    <source>
        <dbReference type="ARBA" id="ARBA00007667"/>
    </source>
</evidence>
<dbReference type="Pfam" id="PF02142">
    <property type="entry name" value="MGS"/>
    <property type="match status" value="1"/>
</dbReference>
<dbReference type="NCBIfam" id="NF002049">
    <property type="entry name" value="PRK00881.1"/>
    <property type="match status" value="1"/>
</dbReference>